<protein>
    <submittedName>
        <fullName evidence="16">LEAF RUST 10 DISEASE-RESISTANCE LOCUS RECEPTOR-LIKE PROTEIN KINASE-like 2.2 isoform X1</fullName>
    </submittedName>
</protein>
<dbReference type="KEGG" id="jre:118347739"/>
<dbReference type="InterPro" id="IPR000719">
    <property type="entry name" value="Prot_kinase_dom"/>
</dbReference>
<comment type="subcellular location">
    <subcellularLocation>
        <location evidence="1">Membrane</location>
        <topology evidence="1">Single-pass type I membrane protein</topology>
    </subcellularLocation>
</comment>
<keyword evidence="7" id="KW-0418">Kinase</keyword>
<feature type="binding site" evidence="12">
    <location>
        <position position="418"/>
    </location>
    <ligand>
        <name>ATP</name>
        <dbReference type="ChEBI" id="CHEBI:30616"/>
    </ligand>
</feature>
<dbReference type="InParanoid" id="A0A6P9EMG8"/>
<dbReference type="FunFam" id="1.10.510.10:FF:000590">
    <property type="entry name" value="PR5-like receptor kinase"/>
    <property type="match status" value="1"/>
</dbReference>
<dbReference type="OrthoDB" id="544400at2759"/>
<evidence type="ECO:0000256" key="8">
    <source>
        <dbReference type="ARBA" id="ARBA00022840"/>
    </source>
</evidence>
<evidence type="ECO:0000313" key="15">
    <source>
        <dbReference type="Proteomes" id="UP000235220"/>
    </source>
</evidence>
<dbReference type="PROSITE" id="PS50011">
    <property type="entry name" value="PROTEIN_KINASE_DOM"/>
    <property type="match status" value="1"/>
</dbReference>
<evidence type="ECO:0000256" key="4">
    <source>
        <dbReference type="ARBA" id="ARBA00022692"/>
    </source>
</evidence>
<dbReference type="GeneID" id="118347739"/>
<sequence>MIHSVNMLSLSMARGIMSFPAVLTTLFVLLLFHQTCSVKDIHLTEAANGTCSPSCGSIQNISYPFRLMEDPPNCGDQRYNLSCENNITFLYLYGGKYYVREINYSDYSIRVVDSGIQRANFSSIPRYFLTRYNFSYMDPYSDYYSETTSMAFLSCEKQVINSQYSYFNFPTNCSENRVYSTKYSSSSSQMHRYVTYHVYINPEMVEESCRLELISLISHGYTEAAPSCEKIHNELLYGFRLSWFRVYCEYCDGCDYDEDANKIQCYNYTTKGFFERLEEVYNGVMNGLGGALYVLTRGKLPDALFAAVHYHHDWTSQAAAPIKWIILVLYLGLYLGAKLVIGTPIVVAFLIYKWRRRHLSMYDAIEDFLQSHNNLAPIRYSYPQIRKMSKNFKDKLGEGGYGTVFKGTLRSGRLVAIKILTKSKANGQDFINEVATIGRIHHVNVVQLIGFCVEGSKRALVYEFMSKGSLNDHIFMKEGSILISYKKMHEIALGVARGIEYLHRGCDIRILHFDIKPHNILLDENLHPKLSDFGLAKSYPIDDSIVSLTAARGTFGYMAPEFFYKNIGGISYKADVYSFGMLLMEMAGRRKNLNAYAEHSSQIYFPTWVYDQLHDGNDIEMEEYATKEEEEIGKLMIIVALWCIQMKPSDRPSMNKVVEMLEGEVGSLQLPPKPLFSLPEQQIEHNVEIPNQHCLSMHSNESSQSSSTQS</sequence>
<keyword evidence="9 13" id="KW-1133">Transmembrane helix</keyword>
<dbReference type="PROSITE" id="PS00108">
    <property type="entry name" value="PROTEIN_KINASE_ST"/>
    <property type="match status" value="1"/>
</dbReference>
<evidence type="ECO:0000256" key="13">
    <source>
        <dbReference type="SAM" id="Phobius"/>
    </source>
</evidence>
<dbReference type="Gene3D" id="3.30.200.20">
    <property type="entry name" value="Phosphorylase Kinase, domain 1"/>
    <property type="match status" value="1"/>
</dbReference>
<evidence type="ECO:0000256" key="12">
    <source>
        <dbReference type="PROSITE-ProRule" id="PRU10141"/>
    </source>
</evidence>
<feature type="domain" description="Protein kinase" evidence="14">
    <location>
        <begin position="390"/>
        <end position="676"/>
    </location>
</feature>
<dbReference type="Pfam" id="PF13947">
    <property type="entry name" value="GUB_WAK_bind"/>
    <property type="match status" value="1"/>
</dbReference>
<dbReference type="AlphaFoldDB" id="A0A6P9EMG8"/>
<dbReference type="RefSeq" id="XP_035543842.1">
    <property type="nucleotide sequence ID" value="XM_035687949.1"/>
</dbReference>
<dbReference type="Gene3D" id="1.10.510.10">
    <property type="entry name" value="Transferase(Phosphotransferase) domain 1"/>
    <property type="match status" value="1"/>
</dbReference>
<evidence type="ECO:0000256" key="7">
    <source>
        <dbReference type="ARBA" id="ARBA00022777"/>
    </source>
</evidence>
<dbReference type="Proteomes" id="UP000235220">
    <property type="component" value="Chromosome 2"/>
</dbReference>
<dbReference type="InterPro" id="IPR008271">
    <property type="entry name" value="Ser/Thr_kinase_AS"/>
</dbReference>
<evidence type="ECO:0000256" key="3">
    <source>
        <dbReference type="ARBA" id="ARBA00022679"/>
    </source>
</evidence>
<keyword evidence="6 12" id="KW-0547">Nucleotide-binding</keyword>
<keyword evidence="5" id="KW-0732">Signal</keyword>
<evidence type="ECO:0000256" key="1">
    <source>
        <dbReference type="ARBA" id="ARBA00004479"/>
    </source>
</evidence>
<keyword evidence="11" id="KW-0325">Glycoprotein</keyword>
<organism evidence="15 16">
    <name type="scientific">Juglans regia</name>
    <name type="common">English walnut</name>
    <dbReference type="NCBI Taxonomy" id="51240"/>
    <lineage>
        <taxon>Eukaryota</taxon>
        <taxon>Viridiplantae</taxon>
        <taxon>Streptophyta</taxon>
        <taxon>Embryophyta</taxon>
        <taxon>Tracheophyta</taxon>
        <taxon>Spermatophyta</taxon>
        <taxon>Magnoliopsida</taxon>
        <taxon>eudicotyledons</taxon>
        <taxon>Gunneridae</taxon>
        <taxon>Pentapetalae</taxon>
        <taxon>rosids</taxon>
        <taxon>fabids</taxon>
        <taxon>Fagales</taxon>
        <taxon>Juglandaceae</taxon>
        <taxon>Juglans</taxon>
    </lineage>
</organism>
<name>A0A6P9EMG8_JUGRE</name>
<gene>
    <name evidence="16" type="primary">LOC118347739</name>
</gene>
<dbReference type="SUPFAM" id="SSF56112">
    <property type="entry name" value="Protein kinase-like (PK-like)"/>
    <property type="match status" value="1"/>
</dbReference>
<keyword evidence="10 13" id="KW-0472">Membrane</keyword>
<keyword evidence="15" id="KW-1185">Reference proteome</keyword>
<evidence type="ECO:0000256" key="11">
    <source>
        <dbReference type="ARBA" id="ARBA00023180"/>
    </source>
</evidence>
<keyword evidence="2" id="KW-0723">Serine/threonine-protein kinase</keyword>
<dbReference type="InterPro" id="IPR045874">
    <property type="entry name" value="LRK10/LRL21-25-like"/>
</dbReference>
<dbReference type="InterPro" id="IPR017441">
    <property type="entry name" value="Protein_kinase_ATP_BS"/>
</dbReference>
<dbReference type="GO" id="GO:0016020">
    <property type="term" value="C:membrane"/>
    <property type="evidence" value="ECO:0007669"/>
    <property type="project" value="UniProtKB-SubCell"/>
</dbReference>
<keyword evidence="8 12" id="KW-0067">ATP-binding</keyword>
<evidence type="ECO:0000313" key="16">
    <source>
        <dbReference type="RefSeq" id="XP_035543842.1"/>
    </source>
</evidence>
<evidence type="ECO:0000256" key="6">
    <source>
        <dbReference type="ARBA" id="ARBA00022741"/>
    </source>
</evidence>
<dbReference type="SMART" id="SM00220">
    <property type="entry name" value="S_TKc"/>
    <property type="match status" value="1"/>
</dbReference>
<evidence type="ECO:0000256" key="2">
    <source>
        <dbReference type="ARBA" id="ARBA00022527"/>
    </source>
</evidence>
<keyword evidence="4 13" id="KW-0812">Transmembrane</keyword>
<keyword evidence="3" id="KW-0808">Transferase</keyword>
<evidence type="ECO:0000259" key="14">
    <source>
        <dbReference type="PROSITE" id="PS50011"/>
    </source>
</evidence>
<reference evidence="16" key="1">
    <citation type="submission" date="2025-08" db="UniProtKB">
        <authorList>
            <consortium name="RefSeq"/>
        </authorList>
    </citation>
    <scope>IDENTIFICATION</scope>
    <source>
        <tissue evidence="16">Leaves</tissue>
    </source>
</reference>
<accession>A0A6P9EMG8</accession>
<evidence type="ECO:0000256" key="9">
    <source>
        <dbReference type="ARBA" id="ARBA00022989"/>
    </source>
</evidence>
<evidence type="ECO:0000256" key="5">
    <source>
        <dbReference type="ARBA" id="ARBA00022729"/>
    </source>
</evidence>
<dbReference type="PANTHER" id="PTHR27009">
    <property type="entry name" value="RUST RESISTANCE KINASE LR10-RELATED"/>
    <property type="match status" value="1"/>
</dbReference>
<dbReference type="InterPro" id="IPR011009">
    <property type="entry name" value="Kinase-like_dom_sf"/>
</dbReference>
<evidence type="ECO:0000256" key="10">
    <source>
        <dbReference type="ARBA" id="ARBA00023136"/>
    </source>
</evidence>
<feature type="transmembrane region" description="Helical" evidence="13">
    <location>
        <begin position="324"/>
        <end position="352"/>
    </location>
</feature>
<dbReference type="GO" id="GO:0004674">
    <property type="term" value="F:protein serine/threonine kinase activity"/>
    <property type="evidence" value="ECO:0007669"/>
    <property type="project" value="UniProtKB-KW"/>
</dbReference>
<dbReference type="InterPro" id="IPR025287">
    <property type="entry name" value="WAK_GUB"/>
</dbReference>
<dbReference type="GO" id="GO:0030247">
    <property type="term" value="F:polysaccharide binding"/>
    <property type="evidence" value="ECO:0007669"/>
    <property type="project" value="InterPro"/>
</dbReference>
<dbReference type="PROSITE" id="PS00107">
    <property type="entry name" value="PROTEIN_KINASE_ATP"/>
    <property type="match status" value="1"/>
</dbReference>
<dbReference type="FunFam" id="3.30.200.20:FF:000178">
    <property type="entry name" value="serine/threonine-protein kinase PBS1-like"/>
    <property type="match status" value="1"/>
</dbReference>
<dbReference type="GO" id="GO:0005524">
    <property type="term" value="F:ATP binding"/>
    <property type="evidence" value="ECO:0007669"/>
    <property type="project" value="UniProtKB-UniRule"/>
</dbReference>
<proteinExistence type="predicted"/>
<dbReference type="Pfam" id="PF00069">
    <property type="entry name" value="Pkinase"/>
    <property type="match status" value="1"/>
</dbReference>